<evidence type="ECO:0000259" key="6">
    <source>
        <dbReference type="Pfam" id="PF07687"/>
    </source>
</evidence>
<comment type="cofactor">
    <cofactor evidence="1">
        <name>Zn(2+)</name>
        <dbReference type="ChEBI" id="CHEBI:29105"/>
    </cofactor>
</comment>
<protein>
    <submittedName>
        <fullName evidence="7">M20/M25/M40 family metallo-hydrolase</fullName>
    </submittedName>
</protein>
<dbReference type="SUPFAM" id="SSF55031">
    <property type="entry name" value="Bacterial exopeptidase dimerisation domain"/>
    <property type="match status" value="1"/>
</dbReference>
<dbReference type="Pfam" id="PF07687">
    <property type="entry name" value="M20_dimer"/>
    <property type="match status" value="1"/>
</dbReference>
<dbReference type="Pfam" id="PF01546">
    <property type="entry name" value="Peptidase_M20"/>
    <property type="match status" value="1"/>
</dbReference>
<dbReference type="InterPro" id="IPR050072">
    <property type="entry name" value="Peptidase_M20A"/>
</dbReference>
<dbReference type="InterPro" id="IPR011650">
    <property type="entry name" value="Peptidase_M20_dimer"/>
</dbReference>
<accession>A0A7C2W636</accession>
<keyword evidence="3" id="KW-0479">Metal-binding</keyword>
<dbReference type="Gene3D" id="1.10.150.900">
    <property type="match status" value="1"/>
</dbReference>
<evidence type="ECO:0000256" key="2">
    <source>
        <dbReference type="ARBA" id="ARBA00006247"/>
    </source>
</evidence>
<dbReference type="EMBL" id="DSID01000126">
    <property type="protein sequence ID" value="HEX69927.1"/>
    <property type="molecule type" value="Genomic_DNA"/>
</dbReference>
<sequence length="449" mass="49153">MSISWQQIRDEVTRHLQALIRFNTVNPPGNETQAAAYLASVLQREGVEAQIVESVPGRGNLVARIRGEGRARPLLLMAHSDVVSVEPEKWTHDPFGGEIVDGKVWGRGAVDTKCLVACELVVMLLVKRLELTLDRDLIMATFADEEAGGRYGAGWMWQNRRELIDAEYAINEGGGAALEVGGHRFYLCQTGEKGGARMRLTARGEPGHASMPLPDTAMRRAAQAVVALTGHTFPTVMTRTVERMLRAIGQKVGGELERRIESVLQDPTWENLATLPLNEPERRMLYAMTRNTAVPTMIRGGHRINVIPSEVTVEVDGRVLPGQSPESFAAEVQALLGGLVEVELTGRSSALEADPASPLFDTIRAVMQELDPGSEVVPYLVPGGTDAKSLPGIKVYGFMPMRDHPEEFDLAHAHDERISISTLEFAVRALFEIVTRFCHARSADRVAAG</sequence>
<dbReference type="PANTHER" id="PTHR43808">
    <property type="entry name" value="ACETYLORNITHINE DEACETYLASE"/>
    <property type="match status" value="1"/>
</dbReference>
<reference evidence="7" key="1">
    <citation type="journal article" date="2020" name="mSystems">
        <title>Genome- and Community-Level Interaction Insights into Carbon Utilization and Element Cycling Functions of Hydrothermarchaeota in Hydrothermal Sediment.</title>
        <authorList>
            <person name="Zhou Z."/>
            <person name="Liu Y."/>
            <person name="Xu W."/>
            <person name="Pan J."/>
            <person name="Luo Z.H."/>
            <person name="Li M."/>
        </authorList>
    </citation>
    <scope>NUCLEOTIDE SEQUENCE [LARGE SCALE GENOMIC DNA]</scope>
    <source>
        <strain evidence="7">SpSt-192</strain>
    </source>
</reference>
<keyword evidence="5" id="KW-0862">Zinc</keyword>
<evidence type="ECO:0000256" key="4">
    <source>
        <dbReference type="ARBA" id="ARBA00022801"/>
    </source>
</evidence>
<dbReference type="SUPFAM" id="SSF53187">
    <property type="entry name" value="Zn-dependent exopeptidases"/>
    <property type="match status" value="1"/>
</dbReference>
<dbReference type="Gene3D" id="3.40.630.10">
    <property type="entry name" value="Zn peptidases"/>
    <property type="match status" value="1"/>
</dbReference>
<dbReference type="InterPro" id="IPR002933">
    <property type="entry name" value="Peptidase_M20"/>
</dbReference>
<dbReference type="InterPro" id="IPR036264">
    <property type="entry name" value="Bact_exopeptidase_dim_dom"/>
</dbReference>
<comment type="similarity">
    <text evidence="2">Belongs to the peptidase M20A family.</text>
</comment>
<evidence type="ECO:0000256" key="1">
    <source>
        <dbReference type="ARBA" id="ARBA00001947"/>
    </source>
</evidence>
<keyword evidence="4 7" id="KW-0378">Hydrolase</keyword>
<dbReference type="AlphaFoldDB" id="A0A7C2W636"/>
<dbReference type="PANTHER" id="PTHR43808:SF8">
    <property type="entry name" value="PEPTIDASE M20 DIMERISATION DOMAIN-CONTAINING PROTEIN"/>
    <property type="match status" value="1"/>
</dbReference>
<evidence type="ECO:0000313" key="7">
    <source>
        <dbReference type="EMBL" id="HEX69927.1"/>
    </source>
</evidence>
<dbReference type="GO" id="GO:0016787">
    <property type="term" value="F:hydrolase activity"/>
    <property type="evidence" value="ECO:0007669"/>
    <property type="project" value="UniProtKB-KW"/>
</dbReference>
<comment type="caution">
    <text evidence="7">The sequence shown here is derived from an EMBL/GenBank/DDBJ whole genome shotgun (WGS) entry which is preliminary data.</text>
</comment>
<organism evidence="7">
    <name type="scientific">Thermorudis sp</name>
    <dbReference type="NCBI Taxonomy" id="1969470"/>
    <lineage>
        <taxon>Bacteria</taxon>
        <taxon>Pseudomonadati</taxon>
        <taxon>Thermomicrobiota</taxon>
        <taxon>Thermomicrobia</taxon>
        <taxon>Thermomicrobia incertae sedis</taxon>
        <taxon>Thermorudis</taxon>
    </lineage>
</organism>
<dbReference type="PROSITE" id="PS00758">
    <property type="entry name" value="ARGE_DAPE_CPG2_1"/>
    <property type="match status" value="1"/>
</dbReference>
<dbReference type="InterPro" id="IPR001261">
    <property type="entry name" value="ArgE/DapE_CS"/>
</dbReference>
<name>A0A7C2W636_9BACT</name>
<dbReference type="Gene3D" id="3.30.70.360">
    <property type="match status" value="1"/>
</dbReference>
<evidence type="ECO:0000256" key="3">
    <source>
        <dbReference type="ARBA" id="ARBA00022723"/>
    </source>
</evidence>
<gene>
    <name evidence="7" type="ORF">ENP13_01600</name>
</gene>
<proteinExistence type="inferred from homology"/>
<feature type="domain" description="Peptidase M20 dimerisation" evidence="6">
    <location>
        <begin position="190"/>
        <end position="336"/>
    </location>
</feature>
<evidence type="ECO:0000256" key="5">
    <source>
        <dbReference type="ARBA" id="ARBA00022833"/>
    </source>
</evidence>
<dbReference type="GO" id="GO:0046872">
    <property type="term" value="F:metal ion binding"/>
    <property type="evidence" value="ECO:0007669"/>
    <property type="project" value="UniProtKB-KW"/>
</dbReference>